<dbReference type="Gramene" id="KFK23206">
    <property type="protein sequence ID" value="KFK23206"/>
    <property type="gene ID" value="AALP_AAs59823U000200"/>
</dbReference>
<proteinExistence type="predicted"/>
<dbReference type="Pfam" id="PF06683">
    <property type="entry name" value="DUF1184"/>
    <property type="match status" value="2"/>
</dbReference>
<dbReference type="OrthoDB" id="1072134at2759"/>
<dbReference type="OMA" id="KEAWKPR"/>
<reference evidence="2" key="1">
    <citation type="journal article" date="2015" name="Nat. Plants">
        <title>Genome expansion of Arabis alpina linked with retrotransposition and reduced symmetric DNA methylation.</title>
        <authorList>
            <person name="Willing E.M."/>
            <person name="Rawat V."/>
            <person name="Mandakova T."/>
            <person name="Maumus F."/>
            <person name="James G.V."/>
            <person name="Nordstroem K.J."/>
            <person name="Becker C."/>
            <person name="Warthmann N."/>
            <person name="Chica C."/>
            <person name="Szarzynska B."/>
            <person name="Zytnicki M."/>
            <person name="Albani M.C."/>
            <person name="Kiefer C."/>
            <person name="Bergonzi S."/>
            <person name="Castaings L."/>
            <person name="Mateos J.L."/>
            <person name="Berns M.C."/>
            <person name="Bujdoso N."/>
            <person name="Piofczyk T."/>
            <person name="de Lorenzo L."/>
            <person name="Barrero-Sicilia C."/>
            <person name="Mateos I."/>
            <person name="Piednoel M."/>
            <person name="Hagmann J."/>
            <person name="Chen-Min-Tao R."/>
            <person name="Iglesias-Fernandez R."/>
            <person name="Schuster S.C."/>
            <person name="Alonso-Blanco C."/>
            <person name="Roudier F."/>
            <person name="Carbonero P."/>
            <person name="Paz-Ares J."/>
            <person name="Davis S.J."/>
            <person name="Pecinka A."/>
            <person name="Quesneville H."/>
            <person name="Colot V."/>
            <person name="Lysak M.A."/>
            <person name="Weigel D."/>
            <person name="Coupland G."/>
            <person name="Schneeberger K."/>
        </authorList>
    </citation>
    <scope>NUCLEOTIDE SEQUENCE [LARGE SCALE GENOMIC DNA]</scope>
    <source>
        <strain evidence="2">cv. Pajares</strain>
    </source>
</reference>
<evidence type="ECO:0000313" key="1">
    <source>
        <dbReference type="EMBL" id="KFK23206.1"/>
    </source>
</evidence>
<protein>
    <submittedName>
        <fullName evidence="1">Uncharacterized protein</fullName>
    </submittedName>
</protein>
<organism evidence="1 2">
    <name type="scientific">Arabis alpina</name>
    <name type="common">Alpine rock-cress</name>
    <dbReference type="NCBI Taxonomy" id="50452"/>
    <lineage>
        <taxon>Eukaryota</taxon>
        <taxon>Viridiplantae</taxon>
        <taxon>Streptophyta</taxon>
        <taxon>Embryophyta</taxon>
        <taxon>Tracheophyta</taxon>
        <taxon>Spermatophyta</taxon>
        <taxon>Magnoliopsida</taxon>
        <taxon>eudicotyledons</taxon>
        <taxon>Gunneridae</taxon>
        <taxon>Pentapetalae</taxon>
        <taxon>rosids</taxon>
        <taxon>malvids</taxon>
        <taxon>Brassicales</taxon>
        <taxon>Brassicaceae</taxon>
        <taxon>Arabideae</taxon>
        <taxon>Arabis</taxon>
    </lineage>
</organism>
<sequence length="339" mass="38584">MVLVECISGVLRRLPPSSFRYYPYDTGTSYALKEDMKVEDVGGNSVQWEFVSTTWDDFVTGILVMHRLVLVLDRKDYSFDDPLLSSAIAKYKQVLKKLEDKLRSARDVSEANRDLFTSIFSKPFHSEILQLPPHSPYILGTDFAKQELKEEVVQLGVDLSLYVAQSMFLLCDDVHSVLWFCYKLWGDAQRNRNPDSPVVERLLCVIHYVYLKYIIPKNGVFQNDDGKSVLGGLISATWKEFDAGIRDLDRLVQILRGGENCLDGRELTSSIEQALKNVDEKLRCVKDVSEANGFVREALESSVLDSWKTLFDNKDKKVMKNGSMLGDLFLHVCFKAPPC</sequence>
<dbReference type="Proteomes" id="UP000029120">
    <property type="component" value="Unassembled WGS sequence"/>
</dbReference>
<keyword evidence="2" id="KW-1185">Reference proteome</keyword>
<accession>A0A087G004</accession>
<name>A0A087G004_ARAAL</name>
<gene>
    <name evidence="1" type="ORF">AALP_AAs59823U000200</name>
</gene>
<evidence type="ECO:0000313" key="2">
    <source>
        <dbReference type="Proteomes" id="UP000029120"/>
    </source>
</evidence>
<dbReference type="EMBL" id="KL981369">
    <property type="protein sequence ID" value="KFK23206.1"/>
    <property type="molecule type" value="Genomic_DNA"/>
</dbReference>
<dbReference type="AlphaFoldDB" id="A0A087G004"/>
<dbReference type="InterPro" id="IPR009568">
    <property type="entry name" value="DUF1184"/>
</dbReference>